<dbReference type="GO" id="GO:0008270">
    <property type="term" value="F:zinc ion binding"/>
    <property type="evidence" value="ECO:0007669"/>
    <property type="project" value="UniProtKB-KW"/>
</dbReference>
<dbReference type="Proteomes" id="UP000765509">
    <property type="component" value="Unassembled WGS sequence"/>
</dbReference>
<accession>A0A9Q3I9B8</accession>
<feature type="compositionally biased region" description="Basic and acidic residues" evidence="3">
    <location>
        <begin position="97"/>
        <end position="107"/>
    </location>
</feature>
<name>A0A9Q3I9B8_9BASI</name>
<evidence type="ECO:0000256" key="3">
    <source>
        <dbReference type="SAM" id="MobiDB-lite"/>
    </source>
</evidence>
<dbReference type="InterPro" id="IPR036875">
    <property type="entry name" value="Znf_CCHC_sf"/>
</dbReference>
<keyword evidence="2" id="KW-0863">Zinc-finger</keyword>
<evidence type="ECO:0000313" key="6">
    <source>
        <dbReference type="Proteomes" id="UP000765509"/>
    </source>
</evidence>
<sequence>MSQFAEQTQKQFAELQASHERMKTLAASMDKIVKSLQEGHAHGFKEKQPFRVDFEDKPRERVAKVAKKKNSCHNCGSTDHYAKNCTKAKKNVYNIEKVPEEESPREESDPDSMGDAIREQSDEEKDPREELLVEYQE</sequence>
<dbReference type="EMBL" id="AVOT02037216">
    <property type="protein sequence ID" value="MBW0531882.1"/>
    <property type="molecule type" value="Genomic_DNA"/>
</dbReference>
<proteinExistence type="predicted"/>
<feature type="compositionally biased region" description="Basic and acidic residues" evidence="3">
    <location>
        <begin position="116"/>
        <end position="131"/>
    </location>
</feature>
<feature type="domain" description="CCHC-type" evidence="4">
    <location>
        <begin position="72"/>
        <end position="87"/>
    </location>
</feature>
<protein>
    <recommendedName>
        <fullName evidence="4">CCHC-type domain-containing protein</fullName>
    </recommendedName>
</protein>
<dbReference type="Gene3D" id="4.10.60.10">
    <property type="entry name" value="Zinc finger, CCHC-type"/>
    <property type="match status" value="1"/>
</dbReference>
<evidence type="ECO:0000256" key="1">
    <source>
        <dbReference type="ARBA" id="ARBA00022664"/>
    </source>
</evidence>
<dbReference type="SMART" id="SM00343">
    <property type="entry name" value="ZnF_C2HC"/>
    <property type="match status" value="1"/>
</dbReference>
<feature type="compositionally biased region" description="Basic and acidic residues" evidence="3">
    <location>
        <begin position="38"/>
        <end position="63"/>
    </location>
</feature>
<gene>
    <name evidence="5" type="ORF">O181_071597</name>
</gene>
<evidence type="ECO:0000313" key="5">
    <source>
        <dbReference type="EMBL" id="MBW0531882.1"/>
    </source>
</evidence>
<feature type="region of interest" description="Disordered" evidence="3">
    <location>
        <begin position="95"/>
        <end position="137"/>
    </location>
</feature>
<keyword evidence="1" id="KW-0507">mRNA processing</keyword>
<dbReference type="GO" id="GO:0006397">
    <property type="term" value="P:mRNA processing"/>
    <property type="evidence" value="ECO:0007669"/>
    <property type="project" value="UniProtKB-KW"/>
</dbReference>
<dbReference type="Pfam" id="PF00098">
    <property type="entry name" value="zf-CCHC"/>
    <property type="match status" value="1"/>
</dbReference>
<dbReference type="InterPro" id="IPR001878">
    <property type="entry name" value="Znf_CCHC"/>
</dbReference>
<keyword evidence="6" id="KW-1185">Reference proteome</keyword>
<dbReference type="AlphaFoldDB" id="A0A9Q3I9B8"/>
<evidence type="ECO:0000259" key="4">
    <source>
        <dbReference type="PROSITE" id="PS50158"/>
    </source>
</evidence>
<evidence type="ECO:0000256" key="2">
    <source>
        <dbReference type="PROSITE-ProRule" id="PRU00047"/>
    </source>
</evidence>
<keyword evidence="2" id="KW-0479">Metal-binding</keyword>
<dbReference type="PROSITE" id="PS50158">
    <property type="entry name" value="ZF_CCHC"/>
    <property type="match status" value="1"/>
</dbReference>
<feature type="region of interest" description="Disordered" evidence="3">
    <location>
        <begin position="38"/>
        <end position="81"/>
    </location>
</feature>
<comment type="caution">
    <text evidence="5">The sequence shown here is derived from an EMBL/GenBank/DDBJ whole genome shotgun (WGS) entry which is preliminary data.</text>
</comment>
<organism evidence="5 6">
    <name type="scientific">Austropuccinia psidii MF-1</name>
    <dbReference type="NCBI Taxonomy" id="1389203"/>
    <lineage>
        <taxon>Eukaryota</taxon>
        <taxon>Fungi</taxon>
        <taxon>Dikarya</taxon>
        <taxon>Basidiomycota</taxon>
        <taxon>Pucciniomycotina</taxon>
        <taxon>Pucciniomycetes</taxon>
        <taxon>Pucciniales</taxon>
        <taxon>Sphaerophragmiaceae</taxon>
        <taxon>Austropuccinia</taxon>
    </lineage>
</organism>
<keyword evidence="2" id="KW-0862">Zinc</keyword>
<dbReference type="GO" id="GO:0003676">
    <property type="term" value="F:nucleic acid binding"/>
    <property type="evidence" value="ECO:0007669"/>
    <property type="project" value="InterPro"/>
</dbReference>
<dbReference type="SUPFAM" id="SSF57756">
    <property type="entry name" value="Retrovirus zinc finger-like domains"/>
    <property type="match status" value="1"/>
</dbReference>
<reference evidence="5" key="1">
    <citation type="submission" date="2021-03" db="EMBL/GenBank/DDBJ databases">
        <title>Draft genome sequence of rust myrtle Austropuccinia psidii MF-1, a brazilian biotype.</title>
        <authorList>
            <person name="Quecine M.C."/>
            <person name="Pachon D.M.R."/>
            <person name="Bonatelli M.L."/>
            <person name="Correr F.H."/>
            <person name="Franceschini L.M."/>
            <person name="Leite T.F."/>
            <person name="Margarido G.R.A."/>
            <person name="Almeida C.A."/>
            <person name="Ferrarezi J.A."/>
            <person name="Labate C.A."/>
        </authorList>
    </citation>
    <scope>NUCLEOTIDE SEQUENCE</scope>
    <source>
        <strain evidence="5">MF-1</strain>
    </source>
</reference>